<proteinExistence type="predicted"/>
<evidence type="ECO:0000313" key="1">
    <source>
        <dbReference type="EMBL" id="GAF83911.1"/>
    </source>
</evidence>
<protein>
    <submittedName>
        <fullName evidence="1">Uncharacterized protein</fullName>
    </submittedName>
</protein>
<name>X0T9A5_9ZZZZ</name>
<organism evidence="1">
    <name type="scientific">marine sediment metagenome</name>
    <dbReference type="NCBI Taxonomy" id="412755"/>
    <lineage>
        <taxon>unclassified sequences</taxon>
        <taxon>metagenomes</taxon>
        <taxon>ecological metagenomes</taxon>
    </lineage>
</organism>
<comment type="caution">
    <text evidence="1">The sequence shown here is derived from an EMBL/GenBank/DDBJ whole genome shotgun (WGS) entry which is preliminary data.</text>
</comment>
<reference evidence="1" key="1">
    <citation type="journal article" date="2014" name="Front. Microbiol.">
        <title>High frequency of phylogenetically diverse reductive dehalogenase-homologous genes in deep subseafloor sedimentary metagenomes.</title>
        <authorList>
            <person name="Kawai M."/>
            <person name="Futagami T."/>
            <person name="Toyoda A."/>
            <person name="Takaki Y."/>
            <person name="Nishi S."/>
            <person name="Hori S."/>
            <person name="Arai W."/>
            <person name="Tsubouchi T."/>
            <person name="Morono Y."/>
            <person name="Uchiyama I."/>
            <person name="Ito T."/>
            <person name="Fujiyama A."/>
            <person name="Inagaki F."/>
            <person name="Takami H."/>
        </authorList>
    </citation>
    <scope>NUCLEOTIDE SEQUENCE</scope>
    <source>
        <strain evidence="1">Expedition CK06-06</strain>
    </source>
</reference>
<dbReference type="EMBL" id="BARS01003528">
    <property type="protein sequence ID" value="GAF83911.1"/>
    <property type="molecule type" value="Genomic_DNA"/>
</dbReference>
<sequence>MKEPEKIKGHGDFEAVHDWFRGAPKLDRVDQFKIKNFYLGHIPVKEFNSAEIKPYKEKLKSYIKDIYDH</sequence>
<dbReference type="AlphaFoldDB" id="X0T9A5"/>
<gene>
    <name evidence="1" type="ORF">S01H1_06844</name>
</gene>
<accession>X0T9A5</accession>